<reference evidence="4 5" key="1">
    <citation type="submission" date="2020-11" db="EMBL/GenBank/DDBJ databases">
        <title>Hymenobacter sp.</title>
        <authorList>
            <person name="Kim M.K."/>
        </authorList>
    </citation>
    <scope>NUCLEOTIDE SEQUENCE [LARGE SCALE GENOMIC DNA]</scope>
    <source>
        <strain evidence="4 5">BT594</strain>
    </source>
</reference>
<protein>
    <submittedName>
        <fullName evidence="4">Uncharacterized protein</fullName>
    </submittedName>
</protein>
<dbReference type="RefSeq" id="WP_196953492.1">
    <property type="nucleotide sequence ID" value="NZ_JADWYK010000001.1"/>
</dbReference>
<keyword evidence="2" id="KW-0812">Transmembrane</keyword>
<comment type="caution">
    <text evidence="4">The sequence shown here is derived from an EMBL/GenBank/DDBJ whole genome shotgun (WGS) entry which is preliminary data.</text>
</comment>
<keyword evidence="3" id="KW-0732">Signal</keyword>
<sequence>MHVRLMLSLALLTVGAATRGLAQDGPRQLNSQPTLPDSVRQAQTAAPARAAEPTPQTPAVAEQVPGARPTQPGALPPSTQPTRFRVGLKTGQELKAYEVETRQPLLGRNYLLLDGQQRLEFDAIRYYEDETGFYVRTNLPGSSRETTLRRDRTGRIALYSITRTQYNNTGGSPFGYGRYGYGGYGGYPYGGGYRTVKTEYFSKDNGPVQDLNLRNLSIATVDNAGARGLLDQARRSRTAITLSYIGAGGLMAAGLLSSLQGTSQSISPLVYAAPVLLVVPLVLQGKQQQKIKQAIALYNTQ</sequence>
<accession>A0ABS0KX81</accession>
<feature type="transmembrane region" description="Helical" evidence="2">
    <location>
        <begin position="265"/>
        <end position="283"/>
    </location>
</feature>
<dbReference type="Proteomes" id="UP000601099">
    <property type="component" value="Unassembled WGS sequence"/>
</dbReference>
<evidence type="ECO:0000256" key="2">
    <source>
        <dbReference type="SAM" id="Phobius"/>
    </source>
</evidence>
<feature type="region of interest" description="Disordered" evidence="1">
    <location>
        <begin position="23"/>
        <end position="83"/>
    </location>
</feature>
<evidence type="ECO:0000256" key="1">
    <source>
        <dbReference type="SAM" id="MobiDB-lite"/>
    </source>
</evidence>
<keyword evidence="2" id="KW-1133">Transmembrane helix</keyword>
<gene>
    <name evidence="4" type="ORF">I5L79_02825</name>
</gene>
<evidence type="ECO:0000313" key="4">
    <source>
        <dbReference type="EMBL" id="MBG8552459.1"/>
    </source>
</evidence>
<evidence type="ECO:0000313" key="5">
    <source>
        <dbReference type="Proteomes" id="UP000601099"/>
    </source>
</evidence>
<feature type="signal peptide" evidence="3">
    <location>
        <begin position="1"/>
        <end position="22"/>
    </location>
</feature>
<proteinExistence type="predicted"/>
<keyword evidence="5" id="KW-1185">Reference proteome</keyword>
<feature type="compositionally biased region" description="Low complexity" evidence="1">
    <location>
        <begin position="40"/>
        <end position="59"/>
    </location>
</feature>
<dbReference type="EMBL" id="JADWYK010000001">
    <property type="protein sequence ID" value="MBG8552459.1"/>
    <property type="molecule type" value="Genomic_DNA"/>
</dbReference>
<organism evidence="4 5">
    <name type="scientific">Hymenobacter guriensis</name>
    <dbReference type="NCBI Taxonomy" id="2793065"/>
    <lineage>
        <taxon>Bacteria</taxon>
        <taxon>Pseudomonadati</taxon>
        <taxon>Bacteroidota</taxon>
        <taxon>Cytophagia</taxon>
        <taxon>Cytophagales</taxon>
        <taxon>Hymenobacteraceae</taxon>
        <taxon>Hymenobacter</taxon>
    </lineage>
</organism>
<feature type="chain" id="PRO_5046030326" evidence="3">
    <location>
        <begin position="23"/>
        <end position="301"/>
    </location>
</feature>
<name>A0ABS0KX81_9BACT</name>
<evidence type="ECO:0000256" key="3">
    <source>
        <dbReference type="SAM" id="SignalP"/>
    </source>
</evidence>
<keyword evidence="2" id="KW-0472">Membrane</keyword>